<evidence type="ECO:0000313" key="1">
    <source>
        <dbReference type="EMBL" id="MFF3342134.1"/>
    </source>
</evidence>
<evidence type="ECO:0008006" key="3">
    <source>
        <dbReference type="Google" id="ProtNLM"/>
    </source>
</evidence>
<dbReference type="RefSeq" id="WP_355715119.1">
    <property type="nucleotide sequence ID" value="NZ_JBEXNP010000003.1"/>
</dbReference>
<dbReference type="Proteomes" id="UP001601976">
    <property type="component" value="Unassembled WGS sequence"/>
</dbReference>
<name>A0ABW6RKS1_9ACTN</name>
<reference evidence="1 2" key="1">
    <citation type="submission" date="2024-10" db="EMBL/GenBank/DDBJ databases">
        <title>The Natural Products Discovery Center: Release of the First 8490 Sequenced Strains for Exploring Actinobacteria Biosynthetic Diversity.</title>
        <authorList>
            <person name="Kalkreuter E."/>
            <person name="Kautsar S.A."/>
            <person name="Yang D."/>
            <person name="Bader C.D."/>
            <person name="Teijaro C.N."/>
            <person name="Fluegel L."/>
            <person name="Davis C.M."/>
            <person name="Simpson J.R."/>
            <person name="Lauterbach L."/>
            <person name="Steele A.D."/>
            <person name="Gui C."/>
            <person name="Meng S."/>
            <person name="Li G."/>
            <person name="Viehrig K."/>
            <person name="Ye F."/>
            <person name="Su P."/>
            <person name="Kiefer A.F."/>
            <person name="Nichols A."/>
            <person name="Cepeda A.J."/>
            <person name="Yan W."/>
            <person name="Fan B."/>
            <person name="Jiang Y."/>
            <person name="Adhikari A."/>
            <person name="Zheng C.-J."/>
            <person name="Schuster L."/>
            <person name="Cowan T.M."/>
            <person name="Smanski M.J."/>
            <person name="Chevrette M.G."/>
            <person name="De Carvalho L.P.S."/>
            <person name="Shen B."/>
        </authorList>
    </citation>
    <scope>NUCLEOTIDE SEQUENCE [LARGE SCALE GENOMIC DNA]</scope>
    <source>
        <strain evidence="1 2">NPDC003029</strain>
    </source>
</reference>
<proteinExistence type="predicted"/>
<dbReference type="EMBL" id="JBIAPK010000008">
    <property type="protein sequence ID" value="MFF3342134.1"/>
    <property type="molecule type" value="Genomic_DNA"/>
</dbReference>
<comment type="caution">
    <text evidence="1">The sequence shown here is derived from an EMBL/GenBank/DDBJ whole genome shotgun (WGS) entry which is preliminary data.</text>
</comment>
<evidence type="ECO:0000313" key="2">
    <source>
        <dbReference type="Proteomes" id="UP001601976"/>
    </source>
</evidence>
<sequence>MRNTPPEQALEWLAASATDPQACKQEWAHGESGTVLLPAGRFWDVLSVPEELGLLALDALLRIPLPKPGPTLADFAAHRVGFFLPPDPMTSWIGRGIRYAGEGAWISVPPPCRAAGSLRWLVPPDGSGALHLPTALELALHQAVGRLAAPGE</sequence>
<protein>
    <recommendedName>
        <fullName evidence="3">DNA primase/polymerase bifunctional N-terminal domain-containing protein</fullName>
    </recommendedName>
</protein>
<organism evidence="1 2">
    <name type="scientific">Streptomyces flavidovirens</name>
    <dbReference type="NCBI Taxonomy" id="67298"/>
    <lineage>
        <taxon>Bacteria</taxon>
        <taxon>Bacillati</taxon>
        <taxon>Actinomycetota</taxon>
        <taxon>Actinomycetes</taxon>
        <taxon>Kitasatosporales</taxon>
        <taxon>Streptomycetaceae</taxon>
        <taxon>Streptomyces</taxon>
    </lineage>
</organism>
<gene>
    <name evidence="1" type="ORF">ACFYWW_25970</name>
</gene>
<accession>A0ABW6RKS1</accession>
<keyword evidence="2" id="KW-1185">Reference proteome</keyword>